<organism evidence="2 3">
    <name type="scientific">Neolewinella maritima</name>
    <dbReference type="NCBI Taxonomy" id="1383882"/>
    <lineage>
        <taxon>Bacteria</taxon>
        <taxon>Pseudomonadati</taxon>
        <taxon>Bacteroidota</taxon>
        <taxon>Saprospiria</taxon>
        <taxon>Saprospirales</taxon>
        <taxon>Lewinellaceae</taxon>
        <taxon>Neolewinella</taxon>
    </lineage>
</organism>
<dbReference type="EMBL" id="CAKLPZ010000001">
    <property type="protein sequence ID" value="CAH0998830.1"/>
    <property type="molecule type" value="Genomic_DNA"/>
</dbReference>
<dbReference type="GO" id="GO:0050114">
    <property type="term" value="F:myo-inosose-2 dehydratase activity"/>
    <property type="evidence" value="ECO:0007669"/>
    <property type="project" value="UniProtKB-EC"/>
</dbReference>
<keyword evidence="3" id="KW-1185">Reference proteome</keyword>
<name>A0ABN8F2W7_9BACT</name>
<dbReference type="Proteomes" id="UP000837803">
    <property type="component" value="Unassembled WGS sequence"/>
</dbReference>
<dbReference type="InterPro" id="IPR013022">
    <property type="entry name" value="Xyl_isomerase-like_TIM-brl"/>
</dbReference>
<protein>
    <submittedName>
        <fullName evidence="2">Inosose dehydratase</fullName>
        <ecNumber evidence="2">4.2.1.44</ecNumber>
    </submittedName>
</protein>
<dbReference type="PANTHER" id="PTHR12110">
    <property type="entry name" value="HYDROXYPYRUVATE ISOMERASE"/>
    <property type="match status" value="1"/>
</dbReference>
<dbReference type="Gene3D" id="3.20.20.150">
    <property type="entry name" value="Divalent-metal-dependent TIM barrel enzymes"/>
    <property type="match status" value="1"/>
</dbReference>
<dbReference type="Pfam" id="PF01261">
    <property type="entry name" value="AP_endonuc_2"/>
    <property type="match status" value="1"/>
</dbReference>
<dbReference type="InterPro" id="IPR036237">
    <property type="entry name" value="Xyl_isomerase-like_sf"/>
</dbReference>
<dbReference type="EC" id="4.2.1.44" evidence="2"/>
<dbReference type="RefSeq" id="WP_238749051.1">
    <property type="nucleotide sequence ID" value="NZ_CAKLPZ010000001.1"/>
</dbReference>
<accession>A0ABN8F2W7</accession>
<reference evidence="2" key="1">
    <citation type="submission" date="2021-12" db="EMBL/GenBank/DDBJ databases">
        <authorList>
            <person name="Rodrigo-Torres L."/>
            <person name="Arahal R. D."/>
            <person name="Lucena T."/>
        </authorList>
    </citation>
    <scope>NUCLEOTIDE SEQUENCE</scope>
    <source>
        <strain evidence="2">CECT 8419</strain>
    </source>
</reference>
<dbReference type="InterPro" id="IPR050312">
    <property type="entry name" value="IolE/XylAMocC-like"/>
</dbReference>
<dbReference type="SUPFAM" id="SSF51658">
    <property type="entry name" value="Xylose isomerase-like"/>
    <property type="match status" value="1"/>
</dbReference>
<dbReference type="PROSITE" id="PS51318">
    <property type="entry name" value="TAT"/>
    <property type="match status" value="1"/>
</dbReference>
<evidence type="ECO:0000259" key="1">
    <source>
        <dbReference type="Pfam" id="PF01261"/>
    </source>
</evidence>
<comment type="caution">
    <text evidence="2">The sequence shown here is derived from an EMBL/GenBank/DDBJ whole genome shotgun (WGS) entry which is preliminary data.</text>
</comment>
<evidence type="ECO:0000313" key="3">
    <source>
        <dbReference type="Proteomes" id="UP000837803"/>
    </source>
</evidence>
<sequence>MTYSRRTFLRLGGQLSAATVFLPLLHCAGETKVADEDAEASTDEVTTAAGSLSSFGLQLYTLRDLLPDDPKGTLKQVADMGYTQIEGYEGDQGMFWGMTAQEWKDYCDELGLSMVSCHVNINENLAEKAAQLASIGTAYAVCPYVGAQDGQAGWQTIVEQFNAAGKTCREAGIKFAYHNHAYTFEEVDGIVPQAYLMDRTDDTVEYEMDIYWVVTGGADPVEWLERYPGKWRLCHVKDRKKDAPLEDHEASVNLGMGSIDFPRILKVAAEQGMEYYILEQEEYENSTPLRSARAGADYLKQLKFA</sequence>
<keyword evidence="2" id="KW-0456">Lyase</keyword>
<dbReference type="PANTHER" id="PTHR12110:SF41">
    <property type="entry name" value="INOSOSE DEHYDRATASE"/>
    <property type="match status" value="1"/>
</dbReference>
<gene>
    <name evidence="2" type="primary">iolE_1</name>
    <name evidence="2" type="ORF">LEM8419_00145</name>
</gene>
<dbReference type="InterPro" id="IPR006311">
    <property type="entry name" value="TAT_signal"/>
</dbReference>
<feature type="domain" description="Xylose isomerase-like TIM barrel" evidence="1">
    <location>
        <begin position="75"/>
        <end position="301"/>
    </location>
</feature>
<proteinExistence type="predicted"/>
<evidence type="ECO:0000313" key="2">
    <source>
        <dbReference type="EMBL" id="CAH0998830.1"/>
    </source>
</evidence>